<evidence type="ECO:0000313" key="4">
    <source>
        <dbReference type="Proteomes" id="UP000030752"/>
    </source>
</evidence>
<sequence>MAFAQDVWTDRGQNYACTNGSIQTDSNGYQYRIYCGYRHNGDNYDINKRPDYQPFHADTLDDCLNYCSRGGPLCRGVLYSEGLRTGYRNCYPKSVNGSDPFKLVPDPGTTTAIGILSVNSTCTSSSYTASGGGVFNTSCDTTGSGPDIKKVHSDNFEACIDECANYRPENGGNSCFGVLYEPSASGGFQNCYLKYDLQNRTSGNFNLAVLAEAGNGNGDDDSSSNAWIAGVVVGPVVAIAAAVGAFFWWRRRRAAKTQPSEDKTEGEPFRDLGTPHASSPYLDQVPPKYDASSQPPTTPSATSMPTPPAAAELGTGPRPTQELPAREQPRFEMQG</sequence>
<feature type="region of interest" description="Disordered" evidence="1">
    <location>
        <begin position="255"/>
        <end position="335"/>
    </location>
</feature>
<gene>
    <name evidence="3" type="ORF">HMPREF1541_08788</name>
</gene>
<dbReference type="GeneID" id="19976127"/>
<dbReference type="eggNOG" id="ENOG502SDS8">
    <property type="taxonomic scope" value="Eukaryota"/>
</dbReference>
<dbReference type="RefSeq" id="XP_008721328.1">
    <property type="nucleotide sequence ID" value="XM_008723106.1"/>
</dbReference>
<reference evidence="3 4" key="1">
    <citation type="submission" date="2013-03" db="EMBL/GenBank/DDBJ databases">
        <title>The Genome Sequence of Phialophora europaea CBS 101466.</title>
        <authorList>
            <consortium name="The Broad Institute Genomics Platform"/>
            <person name="Cuomo C."/>
            <person name="de Hoog S."/>
            <person name="Gorbushina A."/>
            <person name="Walker B."/>
            <person name="Young S.K."/>
            <person name="Zeng Q."/>
            <person name="Gargeya S."/>
            <person name="Fitzgerald M."/>
            <person name="Haas B."/>
            <person name="Abouelleil A."/>
            <person name="Allen A.W."/>
            <person name="Alvarado L."/>
            <person name="Arachchi H.M."/>
            <person name="Berlin A.M."/>
            <person name="Chapman S.B."/>
            <person name="Gainer-Dewar J."/>
            <person name="Goldberg J."/>
            <person name="Griggs A."/>
            <person name="Gujja S."/>
            <person name="Hansen M."/>
            <person name="Howarth C."/>
            <person name="Imamovic A."/>
            <person name="Ireland A."/>
            <person name="Larimer J."/>
            <person name="McCowan C."/>
            <person name="Murphy C."/>
            <person name="Pearson M."/>
            <person name="Poon T.W."/>
            <person name="Priest M."/>
            <person name="Roberts A."/>
            <person name="Saif S."/>
            <person name="Shea T."/>
            <person name="Sisk P."/>
            <person name="Sykes S."/>
            <person name="Wortman J."/>
            <person name="Nusbaum C."/>
            <person name="Birren B."/>
        </authorList>
    </citation>
    <scope>NUCLEOTIDE SEQUENCE [LARGE SCALE GENOMIC DNA]</scope>
    <source>
        <strain evidence="3 4">CBS 101466</strain>
    </source>
</reference>
<evidence type="ECO:0000256" key="2">
    <source>
        <dbReference type="SAM" id="Phobius"/>
    </source>
</evidence>
<evidence type="ECO:0008006" key="5">
    <source>
        <dbReference type="Google" id="ProtNLM"/>
    </source>
</evidence>
<keyword evidence="2" id="KW-0812">Transmembrane</keyword>
<dbReference type="STRING" id="1220924.W2RJJ1"/>
<accession>W2RJJ1</accession>
<dbReference type="Proteomes" id="UP000030752">
    <property type="component" value="Unassembled WGS sequence"/>
</dbReference>
<keyword evidence="2" id="KW-0472">Membrane</keyword>
<feature type="compositionally biased region" description="Basic and acidic residues" evidence="1">
    <location>
        <begin position="259"/>
        <end position="270"/>
    </location>
</feature>
<feature type="transmembrane region" description="Helical" evidence="2">
    <location>
        <begin position="227"/>
        <end position="249"/>
    </location>
</feature>
<organism evidence="3 4">
    <name type="scientific">Cyphellophora europaea (strain CBS 101466)</name>
    <name type="common">Phialophora europaea</name>
    <dbReference type="NCBI Taxonomy" id="1220924"/>
    <lineage>
        <taxon>Eukaryota</taxon>
        <taxon>Fungi</taxon>
        <taxon>Dikarya</taxon>
        <taxon>Ascomycota</taxon>
        <taxon>Pezizomycotina</taxon>
        <taxon>Eurotiomycetes</taxon>
        <taxon>Chaetothyriomycetidae</taxon>
        <taxon>Chaetothyriales</taxon>
        <taxon>Cyphellophoraceae</taxon>
        <taxon>Cyphellophora</taxon>
    </lineage>
</organism>
<name>W2RJJ1_CYPE1</name>
<protein>
    <recommendedName>
        <fullName evidence="5">Apple domain-containing protein</fullName>
    </recommendedName>
</protein>
<dbReference type="AlphaFoldDB" id="W2RJJ1"/>
<dbReference type="VEuPathDB" id="FungiDB:HMPREF1541_08788"/>
<evidence type="ECO:0000256" key="1">
    <source>
        <dbReference type="SAM" id="MobiDB-lite"/>
    </source>
</evidence>
<feature type="compositionally biased region" description="Low complexity" evidence="1">
    <location>
        <begin position="291"/>
        <end position="304"/>
    </location>
</feature>
<dbReference type="InParanoid" id="W2RJJ1"/>
<evidence type="ECO:0000313" key="3">
    <source>
        <dbReference type="EMBL" id="ETN36510.1"/>
    </source>
</evidence>
<keyword evidence="2" id="KW-1133">Transmembrane helix</keyword>
<dbReference type="EMBL" id="KB822725">
    <property type="protein sequence ID" value="ETN36510.1"/>
    <property type="molecule type" value="Genomic_DNA"/>
</dbReference>
<keyword evidence="4" id="KW-1185">Reference proteome</keyword>
<feature type="compositionally biased region" description="Basic and acidic residues" evidence="1">
    <location>
        <begin position="324"/>
        <end position="335"/>
    </location>
</feature>
<dbReference type="OrthoDB" id="3943216at2759"/>
<proteinExistence type="predicted"/>
<dbReference type="HOGENOM" id="CLU_829043_0_0_1"/>